<dbReference type="PANTHER" id="PTHR19134">
    <property type="entry name" value="RECEPTOR-TYPE TYROSINE-PROTEIN PHOSPHATASE"/>
    <property type="match status" value="1"/>
</dbReference>
<name>A0AAV2HJY6_LYMST</name>
<dbReference type="SUPFAM" id="SSF49785">
    <property type="entry name" value="Galactose-binding domain-like"/>
    <property type="match status" value="1"/>
</dbReference>
<evidence type="ECO:0000256" key="2">
    <source>
        <dbReference type="ARBA" id="ARBA00013064"/>
    </source>
</evidence>
<keyword evidence="7" id="KW-1015">Disulfide bond</keyword>
<dbReference type="InterPro" id="IPR008979">
    <property type="entry name" value="Galactose-bd-like_sf"/>
</dbReference>
<keyword evidence="6" id="KW-0904">Protein phosphatase</keyword>
<evidence type="ECO:0000256" key="6">
    <source>
        <dbReference type="ARBA" id="ARBA00022912"/>
    </source>
</evidence>
<dbReference type="SMART" id="SM00194">
    <property type="entry name" value="PTPc"/>
    <property type="match status" value="2"/>
</dbReference>
<evidence type="ECO:0000256" key="9">
    <source>
        <dbReference type="SAM" id="Phobius"/>
    </source>
</evidence>
<dbReference type="Gene3D" id="3.90.190.10">
    <property type="entry name" value="Protein tyrosine phosphatase superfamily"/>
    <property type="match status" value="2"/>
</dbReference>
<evidence type="ECO:0000256" key="1">
    <source>
        <dbReference type="ARBA" id="ARBA00009580"/>
    </source>
</evidence>
<dbReference type="Pfam" id="PF00102">
    <property type="entry name" value="Y_phosphatase"/>
    <property type="match status" value="2"/>
</dbReference>
<dbReference type="FunFam" id="3.90.190.10:FF:000102">
    <property type="entry name" value="Receptor-type tyrosine-protein phosphatase"/>
    <property type="match status" value="1"/>
</dbReference>
<dbReference type="EMBL" id="CAXITT010000163">
    <property type="protein sequence ID" value="CAL1534187.1"/>
    <property type="molecule type" value="Genomic_DNA"/>
</dbReference>
<dbReference type="PROSITE" id="PS00383">
    <property type="entry name" value="TYR_PHOSPHATASE_1"/>
    <property type="match status" value="1"/>
</dbReference>
<dbReference type="SUPFAM" id="SSF52799">
    <property type="entry name" value="(Phosphotyrosine protein) phosphatases II"/>
    <property type="match status" value="2"/>
</dbReference>
<accession>A0AAV2HJY6</accession>
<dbReference type="SMART" id="SM00404">
    <property type="entry name" value="PTPc_motif"/>
    <property type="match status" value="2"/>
</dbReference>
<comment type="catalytic activity">
    <reaction evidence="8">
        <text>O-phospho-L-tyrosyl-[protein] + H2O = L-tyrosyl-[protein] + phosphate</text>
        <dbReference type="Rhea" id="RHEA:10684"/>
        <dbReference type="Rhea" id="RHEA-COMP:10136"/>
        <dbReference type="Rhea" id="RHEA-COMP:20101"/>
        <dbReference type="ChEBI" id="CHEBI:15377"/>
        <dbReference type="ChEBI" id="CHEBI:43474"/>
        <dbReference type="ChEBI" id="CHEBI:46858"/>
        <dbReference type="ChEBI" id="CHEBI:61978"/>
        <dbReference type="EC" id="3.1.3.48"/>
    </reaction>
</comment>
<dbReference type="InterPro" id="IPR006585">
    <property type="entry name" value="FTP1"/>
</dbReference>
<organism evidence="13 14">
    <name type="scientific">Lymnaea stagnalis</name>
    <name type="common">Great pond snail</name>
    <name type="synonym">Helix stagnalis</name>
    <dbReference type="NCBI Taxonomy" id="6523"/>
    <lineage>
        <taxon>Eukaryota</taxon>
        <taxon>Metazoa</taxon>
        <taxon>Spiralia</taxon>
        <taxon>Lophotrochozoa</taxon>
        <taxon>Mollusca</taxon>
        <taxon>Gastropoda</taxon>
        <taxon>Heterobranchia</taxon>
        <taxon>Euthyneura</taxon>
        <taxon>Panpulmonata</taxon>
        <taxon>Hygrophila</taxon>
        <taxon>Lymnaeoidea</taxon>
        <taxon>Lymnaeidae</taxon>
        <taxon>Lymnaea</taxon>
    </lineage>
</organism>
<feature type="domain" description="Tyrosine-protein phosphatase" evidence="11">
    <location>
        <begin position="965"/>
        <end position="1217"/>
    </location>
</feature>
<keyword evidence="3" id="KW-0479">Metal-binding</keyword>
<feature type="domain" description="Tyrosine specific protein phosphatases" evidence="12">
    <location>
        <begin position="1446"/>
        <end position="1517"/>
    </location>
</feature>
<evidence type="ECO:0000256" key="10">
    <source>
        <dbReference type="SAM" id="SignalP"/>
    </source>
</evidence>
<keyword evidence="14" id="KW-1185">Reference proteome</keyword>
<keyword evidence="9" id="KW-1133">Transmembrane helix</keyword>
<keyword evidence="9" id="KW-0472">Membrane</keyword>
<evidence type="ECO:0000256" key="3">
    <source>
        <dbReference type="ARBA" id="ARBA00022723"/>
    </source>
</evidence>
<feature type="signal peptide" evidence="10">
    <location>
        <begin position="1"/>
        <end position="21"/>
    </location>
</feature>
<dbReference type="InterPro" id="IPR016130">
    <property type="entry name" value="Tyr_Pase_AS"/>
</dbReference>
<feature type="chain" id="PRO_5043662729" description="protein-tyrosine-phosphatase" evidence="10">
    <location>
        <begin position="22"/>
        <end position="1568"/>
    </location>
</feature>
<gene>
    <name evidence="13" type="ORF">GSLYS_00008147001</name>
</gene>
<feature type="domain" description="Tyrosine-protein phosphatase" evidence="11">
    <location>
        <begin position="1262"/>
        <end position="1526"/>
    </location>
</feature>
<sequence length="1568" mass="174521">MSCNLTPFVILLLYTFTLSTSQIQDCPNEWFGSNCQYKCHCDSPLNCDRITGQCLNTSKCARGWFGSACQYQDLKSDPSATITTVPPQTSYDWITDVNDATCNTDVRLSLVNVSWTTTLPFTWMRMTLNDSAYLGRLTVSLTRSSTPHAVYCSEQKIYVINKNTIDIRCNVIVDTTSVIIEGHGVKSVCSLYVSGGRNVALKQTASQTSTYGKAFADNAVDGKTSGLFSDNTCTHTDDSNDFNPSWTVTFEHHQLLNRILLYNRNENVCTPSECGLRLKKFILKIFNSTNTVLEYQDQSDNFSSIYSVPVPEKESIIPVIGLDISFSFSNNAKILTLCEVEAYGDCVPGSWGLKCDPCSPLCNSSCDVENGACQICNGAMNPPACDTQCNPGSWGLNCNTTCQLGCFNSSCDRLNGSCNKGCNGYSNPPQCTEKCDKGKWGRDCFNTCNTSCWNHSCSSVSGMCNEGCNGYKNFPNCTIACDNGAYGVNCSQNCNNCWGSSCNSSTGLCINACNGSLNFPTCNAVCYKDRWGKDCSNACNTSCWDKSCNRFNGMCDVGCNGYKDFPKCSKVCDNGRWGQNCSKTCNASCWDNSCNHVNGVCDQGCNGYNDFPNCTKECDPGVSGLNCTNHCDNCYNKSCSSQTGFCDIGCDGYSNPPSCNISCCHGQWGLNCTQSCHENCFNTSCDKQNGRCDKGCDGYNDPPYCNKICTPDLWGINCSKICSENCWDRSCDHKRGQCNKGCNGYKNPPHCNEGCDSVTWSINCTASCSSQCFNTSCHSQTGECHQGCHAGYVPPNCERGCDLGFYGINCSNHCSSNCSKSQCQPILGHCLKCNDEHTGHFCEALIDAATPIGVIVGPIIAAIVVSVLILAGVVLWRRRRAFKRAKNNDGDVDDTNESTRISNTYQKILSVFQKKPKDTYNEDDTDSINPQGLYNNEGTYANLQNTSIAVEDLYSYMHSHNKDYFEEQFKNIPVPKNVTTEVGMSSLNKHKNRYKNICTYDHSRVHLEINTARNEGDYINASYIKGLKKHDQFIASQGPNNIVLNDFVRMLWEQQVDKVVMLTNLIEEGTVKCEKYWPDEATKQFGEIHIKLSSTQTFSDYIIRVLELSKPNEPSRILTQFHFTSWPDKGVPSAPWGLVDFEQRVSAKPTSRPIVVHCSAGVGRTGTFIALSNVLKEAEETGRIDCFQTVMRLRQDRVLMIQTAEQYWFLHRAAQVAIVCIGTTVTSNDIVGRIKLLDERTTTGKTKLEEEFKAVCDVCNEFVEEPQEVEDSTVEDANVYNNIEEMTDRSKNRFINILPKQKYRPFLACENQNMGDYINAVFLPGFKKKDQQLLTQLPMPKTVLDFWRMIKQYRISLIVAFELDAIANDETFGQYLPAGVEKTLNCSPYIVKMNDIKSSSLCEEQKLTVEMEKQKSLLSLSSTDQASQTVMHLKCLFTDFEPVKLLRFIKQVRSYNELADGRILYTCRNGAKYSGLASVLSLLLDRMEHDSCLTVPLVVGTIKTIRPEVISTVDQYRVLYQVLQRYSDNSVQYESLWSVAGNGAILSTTKNPAFDETQDTDANIYANV</sequence>
<keyword evidence="10" id="KW-0732">Signal</keyword>
<dbReference type="GO" id="GO:0046872">
    <property type="term" value="F:metal ion binding"/>
    <property type="evidence" value="ECO:0007669"/>
    <property type="project" value="UniProtKB-KW"/>
</dbReference>
<protein>
    <recommendedName>
        <fullName evidence="2">protein-tyrosine-phosphatase</fullName>
        <ecNumber evidence="2">3.1.3.48</ecNumber>
    </recommendedName>
</protein>
<dbReference type="Pfam" id="PF22633">
    <property type="entry name" value="F5_F8_type_C_2"/>
    <property type="match status" value="1"/>
</dbReference>
<evidence type="ECO:0000256" key="7">
    <source>
        <dbReference type="ARBA" id="ARBA00023157"/>
    </source>
</evidence>
<dbReference type="InterPro" id="IPR029021">
    <property type="entry name" value="Prot-tyrosine_phosphatase-like"/>
</dbReference>
<dbReference type="PANTHER" id="PTHR19134:SF562">
    <property type="entry name" value="PROTEIN-TYROSINE-PHOSPHATASE"/>
    <property type="match status" value="1"/>
</dbReference>
<dbReference type="Gene3D" id="2.60.120.260">
    <property type="entry name" value="Galactose-binding domain-like"/>
    <property type="match status" value="1"/>
</dbReference>
<dbReference type="EC" id="3.1.3.48" evidence="2"/>
<feature type="domain" description="Tyrosine specific protein phosphatases" evidence="12">
    <location>
        <begin position="1139"/>
        <end position="1208"/>
    </location>
</feature>
<reference evidence="13 14" key="1">
    <citation type="submission" date="2024-04" db="EMBL/GenBank/DDBJ databases">
        <authorList>
            <consortium name="Genoscope - CEA"/>
            <person name="William W."/>
        </authorList>
    </citation>
    <scope>NUCLEOTIDE SEQUENCE [LARGE SCALE GENOMIC DNA]</scope>
</reference>
<evidence type="ECO:0000313" key="13">
    <source>
        <dbReference type="EMBL" id="CAL1534187.1"/>
    </source>
</evidence>
<evidence type="ECO:0000259" key="11">
    <source>
        <dbReference type="PROSITE" id="PS50055"/>
    </source>
</evidence>
<dbReference type="InterPro" id="IPR000387">
    <property type="entry name" value="Tyr_Pase_dom"/>
</dbReference>
<dbReference type="GO" id="GO:0004725">
    <property type="term" value="F:protein tyrosine phosphatase activity"/>
    <property type="evidence" value="ECO:0007669"/>
    <property type="project" value="UniProtKB-EC"/>
</dbReference>
<keyword evidence="4" id="KW-0378">Hydrolase</keyword>
<dbReference type="InterPro" id="IPR050348">
    <property type="entry name" value="Protein-Tyr_Phosphatase"/>
</dbReference>
<dbReference type="PROSITE" id="PS50056">
    <property type="entry name" value="TYR_PHOSPHATASE_2"/>
    <property type="match status" value="2"/>
</dbReference>
<comment type="similarity">
    <text evidence="1">Belongs to the protein-tyrosine phosphatase family.</text>
</comment>
<evidence type="ECO:0000259" key="12">
    <source>
        <dbReference type="PROSITE" id="PS50056"/>
    </source>
</evidence>
<dbReference type="CDD" id="cd00047">
    <property type="entry name" value="PTPc"/>
    <property type="match status" value="1"/>
</dbReference>
<dbReference type="PRINTS" id="PR00700">
    <property type="entry name" value="PRTYPHPHTASE"/>
</dbReference>
<dbReference type="Gene3D" id="2.170.300.10">
    <property type="entry name" value="Tie2 ligand-binding domain superfamily"/>
    <property type="match status" value="4"/>
</dbReference>
<dbReference type="InterPro" id="IPR000242">
    <property type="entry name" value="PTP_cat"/>
</dbReference>
<evidence type="ECO:0000313" key="14">
    <source>
        <dbReference type="Proteomes" id="UP001497497"/>
    </source>
</evidence>
<keyword evidence="9" id="KW-0812">Transmembrane</keyword>
<dbReference type="PROSITE" id="PS50055">
    <property type="entry name" value="TYR_PHOSPHATASE_PTP"/>
    <property type="match status" value="2"/>
</dbReference>
<dbReference type="InterPro" id="IPR003595">
    <property type="entry name" value="Tyr_Pase_cat"/>
</dbReference>
<feature type="transmembrane region" description="Helical" evidence="9">
    <location>
        <begin position="852"/>
        <end position="876"/>
    </location>
</feature>
<evidence type="ECO:0000256" key="4">
    <source>
        <dbReference type="ARBA" id="ARBA00022801"/>
    </source>
</evidence>
<dbReference type="SMART" id="SM00607">
    <property type="entry name" value="FTP"/>
    <property type="match status" value="1"/>
</dbReference>
<keyword evidence="5" id="KW-0106">Calcium</keyword>
<comment type="caution">
    <text evidence="13">The sequence shown here is derived from an EMBL/GenBank/DDBJ whole genome shotgun (WGS) entry which is preliminary data.</text>
</comment>
<evidence type="ECO:0000256" key="8">
    <source>
        <dbReference type="ARBA" id="ARBA00051722"/>
    </source>
</evidence>
<proteinExistence type="inferred from homology"/>
<dbReference type="Proteomes" id="UP001497497">
    <property type="component" value="Unassembled WGS sequence"/>
</dbReference>
<evidence type="ECO:0000256" key="5">
    <source>
        <dbReference type="ARBA" id="ARBA00022837"/>
    </source>
</evidence>